<dbReference type="EMBL" id="BPLQ01007972">
    <property type="protein sequence ID" value="GIY33667.1"/>
    <property type="molecule type" value="Genomic_DNA"/>
</dbReference>
<comment type="caution">
    <text evidence="1">The sequence shown here is derived from an EMBL/GenBank/DDBJ whole genome shotgun (WGS) entry which is preliminary data.</text>
</comment>
<dbReference type="Proteomes" id="UP001054837">
    <property type="component" value="Unassembled WGS sequence"/>
</dbReference>
<sequence>MIDRQSLHRETNENGVKLINFAAGRNMVISSTYYSHKDIHKATWTSPDGVTENKIDLVLIDRRHVMNIMHGRSCKGADVYSFPYMIRVK</sequence>
<organism evidence="1 2">
    <name type="scientific">Caerostris darwini</name>
    <dbReference type="NCBI Taxonomy" id="1538125"/>
    <lineage>
        <taxon>Eukaryota</taxon>
        <taxon>Metazoa</taxon>
        <taxon>Ecdysozoa</taxon>
        <taxon>Arthropoda</taxon>
        <taxon>Chelicerata</taxon>
        <taxon>Arachnida</taxon>
        <taxon>Araneae</taxon>
        <taxon>Araneomorphae</taxon>
        <taxon>Entelegynae</taxon>
        <taxon>Araneoidea</taxon>
        <taxon>Araneidae</taxon>
        <taxon>Caerostris</taxon>
    </lineage>
</organism>
<protein>
    <submittedName>
        <fullName evidence="1">Uncharacterized protein</fullName>
    </submittedName>
</protein>
<dbReference type="AlphaFoldDB" id="A0AAV4SJI4"/>
<evidence type="ECO:0000313" key="1">
    <source>
        <dbReference type="EMBL" id="GIY33667.1"/>
    </source>
</evidence>
<accession>A0AAV4SJI4</accession>
<keyword evidence="2" id="KW-1185">Reference proteome</keyword>
<evidence type="ECO:0000313" key="2">
    <source>
        <dbReference type="Proteomes" id="UP001054837"/>
    </source>
</evidence>
<gene>
    <name evidence="1" type="primary">B7P43_G08920</name>
    <name evidence="1" type="ORF">CDAR_77181</name>
</gene>
<proteinExistence type="predicted"/>
<name>A0AAV4SJI4_9ARAC</name>
<reference evidence="1 2" key="1">
    <citation type="submission" date="2021-06" db="EMBL/GenBank/DDBJ databases">
        <title>Caerostris darwini draft genome.</title>
        <authorList>
            <person name="Kono N."/>
            <person name="Arakawa K."/>
        </authorList>
    </citation>
    <scope>NUCLEOTIDE SEQUENCE [LARGE SCALE GENOMIC DNA]</scope>
</reference>